<dbReference type="EMBL" id="BGZK01000113">
    <property type="protein sequence ID" value="GBP19945.1"/>
    <property type="molecule type" value="Genomic_DNA"/>
</dbReference>
<keyword evidence="3" id="KW-1185">Reference proteome</keyword>
<protein>
    <submittedName>
        <fullName evidence="2">Uncharacterized protein</fullName>
    </submittedName>
</protein>
<comment type="caution">
    <text evidence="2">The sequence shown here is derived from an EMBL/GenBank/DDBJ whole genome shotgun (WGS) entry which is preliminary data.</text>
</comment>
<organism evidence="2 3">
    <name type="scientific">Eumeta variegata</name>
    <name type="common">Bagworm moth</name>
    <name type="synonym">Eumeta japonica</name>
    <dbReference type="NCBI Taxonomy" id="151549"/>
    <lineage>
        <taxon>Eukaryota</taxon>
        <taxon>Metazoa</taxon>
        <taxon>Ecdysozoa</taxon>
        <taxon>Arthropoda</taxon>
        <taxon>Hexapoda</taxon>
        <taxon>Insecta</taxon>
        <taxon>Pterygota</taxon>
        <taxon>Neoptera</taxon>
        <taxon>Endopterygota</taxon>
        <taxon>Lepidoptera</taxon>
        <taxon>Glossata</taxon>
        <taxon>Ditrysia</taxon>
        <taxon>Tineoidea</taxon>
        <taxon>Psychidae</taxon>
        <taxon>Oiketicinae</taxon>
        <taxon>Eumeta</taxon>
    </lineage>
</organism>
<sequence length="117" mass="13202">MNVIRYDNGCLPDAESPGECWKNYLEIVFACQDIVADANVTATDEESKAQPESKRGAATESQLRTGPESEFRQKTEFLTEMKTRTVIGIEIETNRHGEQDRGTTRAELRTETSHSYD</sequence>
<name>A0A4C1U0S2_EUMVA</name>
<dbReference type="Proteomes" id="UP000299102">
    <property type="component" value="Unassembled WGS sequence"/>
</dbReference>
<accession>A0A4C1U0S2</accession>
<evidence type="ECO:0000313" key="3">
    <source>
        <dbReference type="Proteomes" id="UP000299102"/>
    </source>
</evidence>
<feature type="region of interest" description="Disordered" evidence="1">
    <location>
        <begin position="41"/>
        <end position="70"/>
    </location>
</feature>
<feature type="region of interest" description="Disordered" evidence="1">
    <location>
        <begin position="91"/>
        <end position="117"/>
    </location>
</feature>
<gene>
    <name evidence="2" type="ORF">EVAR_11335_1</name>
</gene>
<reference evidence="2 3" key="1">
    <citation type="journal article" date="2019" name="Commun. Biol.">
        <title>The bagworm genome reveals a unique fibroin gene that provides high tensile strength.</title>
        <authorList>
            <person name="Kono N."/>
            <person name="Nakamura H."/>
            <person name="Ohtoshi R."/>
            <person name="Tomita M."/>
            <person name="Numata K."/>
            <person name="Arakawa K."/>
        </authorList>
    </citation>
    <scope>NUCLEOTIDE SEQUENCE [LARGE SCALE GENOMIC DNA]</scope>
</reference>
<dbReference type="OrthoDB" id="7380993at2759"/>
<evidence type="ECO:0000256" key="1">
    <source>
        <dbReference type="SAM" id="MobiDB-lite"/>
    </source>
</evidence>
<proteinExistence type="predicted"/>
<dbReference type="AlphaFoldDB" id="A0A4C1U0S2"/>
<feature type="compositionally biased region" description="Basic and acidic residues" evidence="1">
    <location>
        <begin position="92"/>
        <end position="117"/>
    </location>
</feature>
<evidence type="ECO:0000313" key="2">
    <source>
        <dbReference type="EMBL" id="GBP19945.1"/>
    </source>
</evidence>
<feature type="compositionally biased region" description="Basic and acidic residues" evidence="1">
    <location>
        <begin position="45"/>
        <end position="57"/>
    </location>
</feature>